<organism evidence="1 2">
    <name type="scientific">Dryococelus australis</name>
    <dbReference type="NCBI Taxonomy" id="614101"/>
    <lineage>
        <taxon>Eukaryota</taxon>
        <taxon>Metazoa</taxon>
        <taxon>Ecdysozoa</taxon>
        <taxon>Arthropoda</taxon>
        <taxon>Hexapoda</taxon>
        <taxon>Insecta</taxon>
        <taxon>Pterygota</taxon>
        <taxon>Neoptera</taxon>
        <taxon>Polyneoptera</taxon>
        <taxon>Phasmatodea</taxon>
        <taxon>Verophasmatodea</taxon>
        <taxon>Anareolatae</taxon>
        <taxon>Phasmatidae</taxon>
        <taxon>Eurycanthinae</taxon>
        <taxon>Dryococelus</taxon>
    </lineage>
</organism>
<keyword evidence="2" id="KW-1185">Reference proteome</keyword>
<sequence length="504" mass="55540">MVPATLLAFMDALIPESGSGKEEGSKKGVCISHAMISAIRPRSFIFSVLVGIAYIIQEKFVLRNLVNLLAGLGFSVSYYEAQHLELSSIYHPQKPTLAKIFCQYVFYNADLNVATLDGLHTFHSFGGIKCFTPAEALPRSYEIQRLTSAPNAVEVGKLGVLELHCTSQKCQKFSNGRVSCIWCVGRLILKKSGYIPVPFINSPPSDDNAFHCTLKAREIIPSSPNDPLLNQVEMILSGFHILMSSLGCIDQTMAASGLKGMLCCAFAPNSVDKMLKHFGRCQFHTRRTTINYEHTPIPGRMDSRKSQLKNHPHLCSEKLNNELSRLKDNGPAAVLCIHVVVFWEGHLSCAQQIISYFHASGNFHNAKCTHICAGHTFSMNRSGTRWSGVWSDMAIEQTLKCNMKSEGGLTRGRGLSDSVLAKWAAGARAAIAICSSLKVFAAVHFMSGEQHIDFRVSRINRDDQNRGNPAQWLAHHPPFAVCDSIMYLSTGVTGNSNINCYRAV</sequence>
<accession>A0ABQ9HL43</accession>
<comment type="caution">
    <text evidence="1">The sequence shown here is derived from an EMBL/GenBank/DDBJ whole genome shotgun (WGS) entry which is preliminary data.</text>
</comment>
<proteinExistence type="predicted"/>
<reference evidence="1 2" key="1">
    <citation type="submission" date="2023-02" db="EMBL/GenBank/DDBJ databases">
        <title>LHISI_Scaffold_Assembly.</title>
        <authorList>
            <person name="Stuart O.P."/>
            <person name="Cleave R."/>
            <person name="Magrath M.J.L."/>
            <person name="Mikheyev A.S."/>
        </authorList>
    </citation>
    <scope>NUCLEOTIDE SEQUENCE [LARGE SCALE GENOMIC DNA]</scope>
    <source>
        <strain evidence="1">Daus_M_001</strain>
        <tissue evidence="1">Leg muscle</tissue>
    </source>
</reference>
<protein>
    <submittedName>
        <fullName evidence="1">Uncharacterized protein</fullName>
    </submittedName>
</protein>
<gene>
    <name evidence="1" type="ORF">PR048_011259</name>
</gene>
<evidence type="ECO:0000313" key="2">
    <source>
        <dbReference type="Proteomes" id="UP001159363"/>
    </source>
</evidence>
<dbReference type="EMBL" id="JARBHB010000004">
    <property type="protein sequence ID" value="KAJ8885063.1"/>
    <property type="molecule type" value="Genomic_DNA"/>
</dbReference>
<evidence type="ECO:0000313" key="1">
    <source>
        <dbReference type="EMBL" id="KAJ8885063.1"/>
    </source>
</evidence>
<dbReference type="Proteomes" id="UP001159363">
    <property type="component" value="Chromosome X"/>
</dbReference>
<name>A0ABQ9HL43_9NEOP</name>